<comment type="caution">
    <text evidence="9">The sequence shown here is derived from an EMBL/GenBank/DDBJ whole genome shotgun (WGS) entry which is preliminary data.</text>
</comment>
<dbReference type="SUPFAM" id="SSF48317">
    <property type="entry name" value="Acid phosphatase/Vanadium-dependent haloperoxidase"/>
    <property type="match status" value="1"/>
</dbReference>
<evidence type="ECO:0000256" key="7">
    <source>
        <dbReference type="SAM" id="Phobius"/>
    </source>
</evidence>
<keyword evidence="5 7" id="KW-0472">Membrane</keyword>
<accession>A0ABD3SDH3</accession>
<dbReference type="Gene3D" id="1.20.144.10">
    <property type="entry name" value="Phosphatidic acid phosphatase type 2/haloperoxidase"/>
    <property type="match status" value="1"/>
</dbReference>
<feature type="compositionally biased region" description="Low complexity" evidence="6">
    <location>
        <begin position="1"/>
        <end position="12"/>
    </location>
</feature>
<organism evidence="9 10">
    <name type="scientific">Cyclostephanos tholiformis</name>
    <dbReference type="NCBI Taxonomy" id="382380"/>
    <lineage>
        <taxon>Eukaryota</taxon>
        <taxon>Sar</taxon>
        <taxon>Stramenopiles</taxon>
        <taxon>Ochrophyta</taxon>
        <taxon>Bacillariophyta</taxon>
        <taxon>Coscinodiscophyceae</taxon>
        <taxon>Thalassiosirophycidae</taxon>
        <taxon>Stephanodiscales</taxon>
        <taxon>Stephanodiscaceae</taxon>
        <taxon>Cyclostephanos</taxon>
    </lineage>
</organism>
<proteinExistence type="inferred from homology"/>
<evidence type="ECO:0000256" key="4">
    <source>
        <dbReference type="ARBA" id="ARBA00022989"/>
    </source>
</evidence>
<dbReference type="InterPro" id="IPR000326">
    <property type="entry name" value="PAP2/HPO"/>
</dbReference>
<protein>
    <recommendedName>
        <fullName evidence="8">Phosphatidic acid phosphatase type 2/haloperoxidase domain-containing protein</fullName>
    </recommendedName>
</protein>
<comment type="subcellular location">
    <subcellularLocation>
        <location evidence="1">Membrane</location>
        <topology evidence="1">Multi-pass membrane protein</topology>
    </subcellularLocation>
</comment>
<evidence type="ECO:0000313" key="10">
    <source>
        <dbReference type="Proteomes" id="UP001530377"/>
    </source>
</evidence>
<keyword evidence="3 7" id="KW-0812">Transmembrane</keyword>
<feature type="transmembrane region" description="Helical" evidence="7">
    <location>
        <begin position="155"/>
        <end position="176"/>
    </location>
</feature>
<evidence type="ECO:0000256" key="3">
    <source>
        <dbReference type="ARBA" id="ARBA00022692"/>
    </source>
</evidence>
<dbReference type="PANTHER" id="PTHR10165:SF35">
    <property type="entry name" value="RE23632P"/>
    <property type="match status" value="1"/>
</dbReference>
<evidence type="ECO:0000313" key="9">
    <source>
        <dbReference type="EMBL" id="KAL3822606.1"/>
    </source>
</evidence>
<dbReference type="Proteomes" id="UP001530377">
    <property type="component" value="Unassembled WGS sequence"/>
</dbReference>
<reference evidence="9 10" key="1">
    <citation type="submission" date="2024-10" db="EMBL/GenBank/DDBJ databases">
        <title>Updated reference genomes for cyclostephanoid diatoms.</title>
        <authorList>
            <person name="Roberts W.R."/>
            <person name="Alverson A.J."/>
        </authorList>
    </citation>
    <scope>NUCLEOTIDE SEQUENCE [LARGE SCALE GENOMIC DNA]</scope>
    <source>
        <strain evidence="9 10">AJA228-03</strain>
    </source>
</reference>
<evidence type="ECO:0000256" key="2">
    <source>
        <dbReference type="ARBA" id="ARBA00008816"/>
    </source>
</evidence>
<dbReference type="Pfam" id="PF01569">
    <property type="entry name" value="PAP2"/>
    <property type="match status" value="1"/>
</dbReference>
<feature type="domain" description="Phosphatidic acid phosphatase type 2/haloperoxidase" evidence="8">
    <location>
        <begin position="213"/>
        <end position="360"/>
    </location>
</feature>
<dbReference type="InterPro" id="IPR043216">
    <property type="entry name" value="PAP-like"/>
</dbReference>
<evidence type="ECO:0000259" key="8">
    <source>
        <dbReference type="SMART" id="SM00014"/>
    </source>
</evidence>
<feature type="transmembrane region" description="Helical" evidence="7">
    <location>
        <begin position="315"/>
        <end position="333"/>
    </location>
</feature>
<evidence type="ECO:0000256" key="1">
    <source>
        <dbReference type="ARBA" id="ARBA00004141"/>
    </source>
</evidence>
<feature type="transmembrane region" description="Helical" evidence="7">
    <location>
        <begin position="275"/>
        <end position="295"/>
    </location>
</feature>
<dbReference type="PANTHER" id="PTHR10165">
    <property type="entry name" value="LIPID PHOSPHATE PHOSPHATASE"/>
    <property type="match status" value="1"/>
</dbReference>
<keyword evidence="10" id="KW-1185">Reference proteome</keyword>
<feature type="region of interest" description="Disordered" evidence="6">
    <location>
        <begin position="1"/>
        <end position="29"/>
    </location>
</feature>
<keyword evidence="4 7" id="KW-1133">Transmembrane helix</keyword>
<dbReference type="SMART" id="SM00014">
    <property type="entry name" value="acidPPc"/>
    <property type="match status" value="1"/>
</dbReference>
<dbReference type="GO" id="GO:0016020">
    <property type="term" value="C:membrane"/>
    <property type="evidence" value="ECO:0007669"/>
    <property type="project" value="UniProtKB-SubCell"/>
</dbReference>
<dbReference type="EMBL" id="JALLPB020000060">
    <property type="protein sequence ID" value="KAL3822606.1"/>
    <property type="molecule type" value="Genomic_DNA"/>
</dbReference>
<feature type="transmembrane region" description="Helical" evidence="7">
    <location>
        <begin position="345"/>
        <end position="363"/>
    </location>
</feature>
<dbReference type="AlphaFoldDB" id="A0ABD3SDH3"/>
<sequence>MSTRSSMTSSSSPPIGSDDGNIKRRSSSSRGGRLFLGAESSHMCSSSSSLSLGAFVLDQRRHNRAIVILSPREVLSSIHNDMTTRMIVEFVLCLAIFQFGLRGPSLVVLPMFMGGMMTMRNIPYQLTMAGDVLLDLTLNNEYLPKTDVIFPSDRLWLISLWIPLMTVLLLGSFLPLSPTRVHHGTITTTSSFVDSNNNNNNNNGPLSNAHAGSCVVLVGIGASELITQTTKFYVGRLRPNFYGMCGFDVSTLRCANGFEMEMESRMSFPSGHSSLSFAGSVCLVLFFLGRCGLGRTAVPTTRGRVVPMSSWWRRFAFVMSFSPLLISLWCATSRLVDNWHHPSDILAGSIVGTVSAFVSYHIWFPHVLSVHAGIPLSVISSAFYDDNCPSGDVGMTYLLGEKSLSLPTFDVA</sequence>
<evidence type="ECO:0000256" key="5">
    <source>
        <dbReference type="ARBA" id="ARBA00023136"/>
    </source>
</evidence>
<gene>
    <name evidence="9" type="ORF">ACHAXA_006391</name>
</gene>
<name>A0ABD3SDH3_9STRA</name>
<comment type="similarity">
    <text evidence="2">Belongs to the PA-phosphatase related phosphoesterase family.</text>
</comment>
<dbReference type="InterPro" id="IPR036938">
    <property type="entry name" value="PAP2/HPO_sf"/>
</dbReference>
<evidence type="ECO:0000256" key="6">
    <source>
        <dbReference type="SAM" id="MobiDB-lite"/>
    </source>
</evidence>
<feature type="transmembrane region" description="Helical" evidence="7">
    <location>
        <begin position="90"/>
        <end position="113"/>
    </location>
</feature>